<comment type="subcellular location">
    <subcellularLocation>
        <location evidence="1">Membrane</location>
        <topology evidence="1">Multi-pass membrane protein</topology>
    </subcellularLocation>
</comment>
<name>A0ABY7GC28_MYAAR</name>
<keyword evidence="7" id="KW-0807">Transducer</keyword>
<evidence type="ECO:0000313" key="10">
    <source>
        <dbReference type="EMBL" id="WAR31963.1"/>
    </source>
</evidence>
<proteinExistence type="predicted"/>
<evidence type="ECO:0000256" key="7">
    <source>
        <dbReference type="ARBA" id="ARBA00023224"/>
    </source>
</evidence>
<dbReference type="EMBL" id="CP111028">
    <property type="protein sequence ID" value="WAR31963.1"/>
    <property type="molecule type" value="Genomic_DNA"/>
</dbReference>
<dbReference type="InterPro" id="IPR000276">
    <property type="entry name" value="GPCR_Rhodpsn"/>
</dbReference>
<keyword evidence="3 8" id="KW-1133">Transmembrane helix</keyword>
<evidence type="ECO:0000256" key="5">
    <source>
        <dbReference type="ARBA" id="ARBA00023136"/>
    </source>
</evidence>
<dbReference type="InterPro" id="IPR017452">
    <property type="entry name" value="GPCR_Rhodpsn_7TM"/>
</dbReference>
<evidence type="ECO:0000256" key="4">
    <source>
        <dbReference type="ARBA" id="ARBA00023040"/>
    </source>
</evidence>
<keyword evidence="6" id="KW-0675">Receptor</keyword>
<dbReference type="Pfam" id="PF00001">
    <property type="entry name" value="7tm_1"/>
    <property type="match status" value="1"/>
</dbReference>
<dbReference type="Gene3D" id="1.20.1070.10">
    <property type="entry name" value="Rhodopsin 7-helix transmembrane proteins"/>
    <property type="match status" value="2"/>
</dbReference>
<dbReference type="PROSITE" id="PS50262">
    <property type="entry name" value="G_PROTEIN_RECEP_F1_2"/>
    <property type="match status" value="2"/>
</dbReference>
<dbReference type="InterPro" id="IPR050125">
    <property type="entry name" value="GPCR_opsins"/>
</dbReference>
<accession>A0ABY7GC28</accession>
<evidence type="ECO:0000259" key="9">
    <source>
        <dbReference type="PROSITE" id="PS50262"/>
    </source>
</evidence>
<feature type="transmembrane region" description="Helical" evidence="8">
    <location>
        <begin position="177"/>
        <end position="200"/>
    </location>
</feature>
<reference evidence="10" key="1">
    <citation type="submission" date="2022-11" db="EMBL/GenBank/DDBJ databases">
        <title>Centuries of genome instability and evolution in soft-shell clam transmissible cancer (bioRxiv).</title>
        <authorList>
            <person name="Hart S.F.M."/>
            <person name="Yonemitsu M.A."/>
            <person name="Giersch R.M."/>
            <person name="Beal B.F."/>
            <person name="Arriagada G."/>
            <person name="Davis B.W."/>
            <person name="Ostrander E.A."/>
            <person name="Goff S.P."/>
            <person name="Metzger M.J."/>
        </authorList>
    </citation>
    <scope>NUCLEOTIDE SEQUENCE</scope>
    <source>
        <strain evidence="10">MELC-2E11</strain>
        <tissue evidence="10">Siphon/mantle</tissue>
    </source>
</reference>
<evidence type="ECO:0000256" key="6">
    <source>
        <dbReference type="ARBA" id="ARBA00023170"/>
    </source>
</evidence>
<feature type="domain" description="G-protein coupled receptors family 1 profile" evidence="9">
    <location>
        <begin position="169"/>
        <end position="285"/>
    </location>
</feature>
<evidence type="ECO:0000256" key="2">
    <source>
        <dbReference type="ARBA" id="ARBA00022692"/>
    </source>
</evidence>
<keyword evidence="5 8" id="KW-0472">Membrane</keyword>
<organism evidence="10 11">
    <name type="scientific">Mya arenaria</name>
    <name type="common">Soft-shell clam</name>
    <dbReference type="NCBI Taxonomy" id="6604"/>
    <lineage>
        <taxon>Eukaryota</taxon>
        <taxon>Metazoa</taxon>
        <taxon>Spiralia</taxon>
        <taxon>Lophotrochozoa</taxon>
        <taxon>Mollusca</taxon>
        <taxon>Bivalvia</taxon>
        <taxon>Autobranchia</taxon>
        <taxon>Heteroconchia</taxon>
        <taxon>Euheterodonta</taxon>
        <taxon>Imparidentia</taxon>
        <taxon>Neoheterodontei</taxon>
        <taxon>Myida</taxon>
        <taxon>Myoidea</taxon>
        <taxon>Myidae</taxon>
        <taxon>Mya</taxon>
    </lineage>
</organism>
<dbReference type="Proteomes" id="UP001164746">
    <property type="component" value="Chromosome 17"/>
</dbReference>
<dbReference type="SUPFAM" id="SSF81321">
    <property type="entry name" value="Family A G protein-coupled receptor-like"/>
    <property type="match status" value="1"/>
</dbReference>
<evidence type="ECO:0000256" key="3">
    <source>
        <dbReference type="ARBA" id="ARBA00022989"/>
    </source>
</evidence>
<dbReference type="PANTHER" id="PTHR24240">
    <property type="entry name" value="OPSIN"/>
    <property type="match status" value="1"/>
</dbReference>
<gene>
    <name evidence="10" type="ORF">MAR_034505</name>
</gene>
<sequence length="314" mass="35916">MENITYANVSVQMNTASDGSLGRHAFLTSQPYVAVSCIIIQAVASLAGTFGNVLILFVIATKSELRNKMESTFIANLALSDMYVTLIAGPMSLLDRRQSLHDILRDITNDDFNYEYKQVLLHMRKCFLQQNLYQEKLYRHVLYFVGTALVLLNTLGIGDHGFDQKSLECIWDRMATYPYTIVFSIVLVWIPSIISGINYLRIYLFVRAHRQKLIKNSIYSIGNMTQLKSVQLAKTLFIIYAVFVTCWAPYALLIVVDTKDTFPHEVHIYITTFAHLHPSLNWVIYFCTNKQFAKAYREIFTSCCRALPLSPTSE</sequence>
<feature type="domain" description="G-protein coupled receptors family 1 profile" evidence="9">
    <location>
        <begin position="51"/>
        <end position="93"/>
    </location>
</feature>
<dbReference type="PRINTS" id="PR00237">
    <property type="entry name" value="GPCRRHODOPSN"/>
</dbReference>
<evidence type="ECO:0000256" key="8">
    <source>
        <dbReference type="SAM" id="Phobius"/>
    </source>
</evidence>
<keyword evidence="2 8" id="KW-0812">Transmembrane</keyword>
<evidence type="ECO:0000256" key="1">
    <source>
        <dbReference type="ARBA" id="ARBA00004141"/>
    </source>
</evidence>
<protein>
    <submittedName>
        <fullName evidence="10">MTR1A-like protein</fullName>
    </submittedName>
</protein>
<keyword evidence="11" id="KW-1185">Reference proteome</keyword>
<evidence type="ECO:0000313" key="11">
    <source>
        <dbReference type="Proteomes" id="UP001164746"/>
    </source>
</evidence>
<feature type="transmembrane region" description="Helical" evidence="8">
    <location>
        <begin position="268"/>
        <end position="287"/>
    </location>
</feature>
<dbReference type="SMART" id="SM01381">
    <property type="entry name" value="7TM_GPCR_Srsx"/>
    <property type="match status" value="1"/>
</dbReference>
<feature type="transmembrane region" description="Helical" evidence="8">
    <location>
        <begin position="137"/>
        <end position="157"/>
    </location>
</feature>
<feature type="transmembrane region" description="Helical" evidence="8">
    <location>
        <begin position="32"/>
        <end position="59"/>
    </location>
</feature>
<feature type="transmembrane region" description="Helical" evidence="8">
    <location>
        <begin position="236"/>
        <end position="256"/>
    </location>
</feature>
<dbReference type="CDD" id="cd00637">
    <property type="entry name" value="7tm_classA_rhodopsin-like"/>
    <property type="match status" value="1"/>
</dbReference>
<keyword evidence="4" id="KW-0297">G-protein coupled receptor</keyword>